<feature type="transmembrane region" description="Helical" evidence="2">
    <location>
        <begin position="149"/>
        <end position="165"/>
    </location>
</feature>
<keyword evidence="2" id="KW-1133">Transmembrane helix</keyword>
<feature type="compositionally biased region" description="Acidic residues" evidence="1">
    <location>
        <begin position="70"/>
        <end position="80"/>
    </location>
</feature>
<organism evidence="3 4">
    <name type="scientific">Nocardiopsis composta</name>
    <dbReference type="NCBI Taxonomy" id="157465"/>
    <lineage>
        <taxon>Bacteria</taxon>
        <taxon>Bacillati</taxon>
        <taxon>Actinomycetota</taxon>
        <taxon>Actinomycetes</taxon>
        <taxon>Streptosporangiales</taxon>
        <taxon>Nocardiopsidaceae</taxon>
        <taxon>Nocardiopsis</taxon>
    </lineage>
</organism>
<proteinExistence type="predicted"/>
<feature type="compositionally biased region" description="Basic and acidic residues" evidence="1">
    <location>
        <begin position="218"/>
        <end position="229"/>
    </location>
</feature>
<feature type="compositionally biased region" description="Low complexity" evidence="1">
    <location>
        <begin position="113"/>
        <end position="122"/>
    </location>
</feature>
<protein>
    <submittedName>
        <fullName evidence="3">Uncharacterized protein</fullName>
    </submittedName>
</protein>
<feature type="region of interest" description="Disordered" evidence="1">
    <location>
        <begin position="28"/>
        <end position="137"/>
    </location>
</feature>
<name>A0A7W8VFX9_9ACTN</name>
<feature type="transmembrane region" description="Helical" evidence="2">
    <location>
        <begin position="6"/>
        <end position="23"/>
    </location>
</feature>
<sequence>MNSSALYLAIVVVWLVVLVPMLLRRDAADPDPAALDRSDPRVADPGEEGEEDVLADRAEQAPDAVAGDADRDEDYGEYDEYLPGPGDDADGEPAPVHLDGRDREPAAVETASYSGPADGPGADPEEEPYAYPPPPPVSRARVIARRRRRTAGLGGLLAATAAAVAFDLGPWWVLVPPVLLFGGHLVLLREAAKADAERRAALEAQRRAGLRRARRAEAARRAEEERGADVVDLPAPRGREVYDQYTDAHQRAVGD</sequence>
<evidence type="ECO:0000256" key="1">
    <source>
        <dbReference type="SAM" id="MobiDB-lite"/>
    </source>
</evidence>
<evidence type="ECO:0000313" key="3">
    <source>
        <dbReference type="EMBL" id="MBB5434439.1"/>
    </source>
</evidence>
<dbReference type="RefSeq" id="WP_184395044.1">
    <property type="nucleotide sequence ID" value="NZ_BAAAJD010000053.1"/>
</dbReference>
<feature type="region of interest" description="Disordered" evidence="1">
    <location>
        <begin position="218"/>
        <end position="238"/>
    </location>
</feature>
<keyword evidence="2" id="KW-0812">Transmembrane</keyword>
<keyword evidence="2" id="KW-0472">Membrane</keyword>
<reference evidence="3 4" key="1">
    <citation type="submission" date="2020-08" db="EMBL/GenBank/DDBJ databases">
        <title>Sequencing the genomes of 1000 actinobacteria strains.</title>
        <authorList>
            <person name="Klenk H.-P."/>
        </authorList>
    </citation>
    <scope>NUCLEOTIDE SEQUENCE [LARGE SCALE GENOMIC DNA]</scope>
    <source>
        <strain evidence="3 4">DSM 44551</strain>
    </source>
</reference>
<accession>A0A7W8VFX9</accession>
<feature type="compositionally biased region" description="Basic and acidic residues" evidence="1">
    <location>
        <begin position="28"/>
        <end position="44"/>
    </location>
</feature>
<dbReference type="EMBL" id="JACHDB010000001">
    <property type="protein sequence ID" value="MBB5434439.1"/>
    <property type="molecule type" value="Genomic_DNA"/>
</dbReference>
<evidence type="ECO:0000256" key="2">
    <source>
        <dbReference type="SAM" id="Phobius"/>
    </source>
</evidence>
<dbReference type="AlphaFoldDB" id="A0A7W8VFX9"/>
<dbReference type="Proteomes" id="UP000572635">
    <property type="component" value="Unassembled WGS sequence"/>
</dbReference>
<comment type="caution">
    <text evidence="3">The sequence shown here is derived from an EMBL/GenBank/DDBJ whole genome shotgun (WGS) entry which is preliminary data.</text>
</comment>
<gene>
    <name evidence="3" type="ORF">HDA36_004523</name>
</gene>
<keyword evidence="4" id="KW-1185">Reference proteome</keyword>
<evidence type="ECO:0000313" key="4">
    <source>
        <dbReference type="Proteomes" id="UP000572635"/>
    </source>
</evidence>